<dbReference type="EMBL" id="VBUI01000107">
    <property type="protein sequence ID" value="TLF43163.1"/>
    <property type="molecule type" value="Genomic_DNA"/>
</dbReference>
<comment type="similarity">
    <text evidence="1">Belongs to the proline racemase family.</text>
</comment>
<dbReference type="RefSeq" id="WP_193555756.1">
    <property type="nucleotide sequence ID" value="NZ_VBUI01000107.1"/>
</dbReference>
<protein>
    <submittedName>
        <fullName evidence="2">Hydroxyproline-2-epimerase</fullName>
    </submittedName>
</protein>
<dbReference type="Proteomes" id="UP000306973">
    <property type="component" value="Unassembled WGS sequence"/>
</dbReference>
<evidence type="ECO:0000313" key="2">
    <source>
        <dbReference type="EMBL" id="TLF43163.1"/>
    </source>
</evidence>
<accession>A0A5R8M0N2</accession>
<keyword evidence="3" id="KW-1185">Reference proteome</keyword>
<dbReference type="Gene3D" id="3.10.310.10">
    <property type="entry name" value="Diaminopimelate Epimerase, Chain A, domain 1"/>
    <property type="match status" value="1"/>
</dbReference>
<organism evidence="2 3">
    <name type="scientific">Halomonas urmiana</name>
    <dbReference type="NCBI Taxonomy" id="490901"/>
    <lineage>
        <taxon>Bacteria</taxon>
        <taxon>Pseudomonadati</taxon>
        <taxon>Pseudomonadota</taxon>
        <taxon>Gammaproteobacteria</taxon>
        <taxon>Oceanospirillales</taxon>
        <taxon>Halomonadaceae</taxon>
        <taxon>Halomonas</taxon>
    </lineage>
</organism>
<name>A0A5R8M0N2_9GAMM</name>
<evidence type="ECO:0000256" key="1">
    <source>
        <dbReference type="ARBA" id="ARBA00007529"/>
    </source>
</evidence>
<dbReference type="GO" id="GO:0047580">
    <property type="term" value="F:4-hydroxyproline epimerase activity"/>
    <property type="evidence" value="ECO:0007669"/>
    <property type="project" value="UniProtKB-ARBA"/>
</dbReference>
<dbReference type="Pfam" id="PF05544">
    <property type="entry name" value="Pro_racemase"/>
    <property type="match status" value="1"/>
</dbReference>
<gene>
    <name evidence="2" type="ORF">FEI13_18955</name>
</gene>
<dbReference type="AlphaFoldDB" id="A0A5R8M0N2"/>
<reference evidence="2 3" key="1">
    <citation type="journal article" date="2007" name="Int. J. Syst. Evol. Microbiol.">
        <title>Halomonas saccharevitans sp. nov., Halomonas arcis sp. nov. and Halomonas subterranea sp. nov., halophilic bacteria isolated from hypersaline environments of China.</title>
        <authorList>
            <person name="Xu X.W."/>
            <person name="Wu Y.H."/>
            <person name="Zhou Z."/>
            <person name="Wang C.S."/>
            <person name="Zhou Y.G."/>
            <person name="Zhang H.B."/>
            <person name="Wang Y."/>
            <person name="Wu M."/>
        </authorList>
    </citation>
    <scope>NUCLEOTIDE SEQUENCE [LARGE SCALE GENOMIC DNA]</scope>
    <source>
        <strain evidence="2 3">TBZ3</strain>
    </source>
</reference>
<dbReference type="InterPro" id="IPR008794">
    <property type="entry name" value="Pro_racemase_fam"/>
</dbReference>
<proteinExistence type="inferred from homology"/>
<dbReference type="SUPFAM" id="SSF54506">
    <property type="entry name" value="Diaminopimelate epimerase-like"/>
    <property type="match status" value="1"/>
</dbReference>
<comment type="caution">
    <text evidence="2">The sequence shown here is derived from an EMBL/GenBank/DDBJ whole genome shotgun (WGS) entry which is preliminary data.</text>
</comment>
<feature type="non-terminal residue" evidence="2">
    <location>
        <position position="36"/>
    </location>
</feature>
<evidence type="ECO:0000313" key="3">
    <source>
        <dbReference type="Proteomes" id="UP000306973"/>
    </source>
</evidence>
<sequence>MKRLHVIDSHTGGEPTRLVMSGFPALVGDTIADQLH</sequence>